<proteinExistence type="predicted"/>
<organism evidence="1">
    <name type="scientific">Anguilla anguilla</name>
    <name type="common">European freshwater eel</name>
    <name type="synonym">Muraena anguilla</name>
    <dbReference type="NCBI Taxonomy" id="7936"/>
    <lineage>
        <taxon>Eukaryota</taxon>
        <taxon>Metazoa</taxon>
        <taxon>Chordata</taxon>
        <taxon>Craniata</taxon>
        <taxon>Vertebrata</taxon>
        <taxon>Euteleostomi</taxon>
        <taxon>Actinopterygii</taxon>
        <taxon>Neopterygii</taxon>
        <taxon>Teleostei</taxon>
        <taxon>Anguilliformes</taxon>
        <taxon>Anguillidae</taxon>
        <taxon>Anguilla</taxon>
    </lineage>
</organism>
<name>A0A0E9WM29_ANGAN</name>
<reference evidence="1" key="2">
    <citation type="journal article" date="2015" name="Fish Shellfish Immunol.">
        <title>Early steps in the European eel (Anguilla anguilla)-Vibrio vulnificus interaction in the gills: Role of the RtxA13 toxin.</title>
        <authorList>
            <person name="Callol A."/>
            <person name="Pajuelo D."/>
            <person name="Ebbesson L."/>
            <person name="Teles M."/>
            <person name="MacKenzie S."/>
            <person name="Amaro C."/>
        </authorList>
    </citation>
    <scope>NUCLEOTIDE SEQUENCE</scope>
</reference>
<dbReference type="EMBL" id="GBXM01018044">
    <property type="protein sequence ID" value="JAH90533.1"/>
    <property type="molecule type" value="Transcribed_RNA"/>
</dbReference>
<protein>
    <submittedName>
        <fullName evidence="1">Uncharacterized protein</fullName>
    </submittedName>
</protein>
<reference evidence="1" key="1">
    <citation type="submission" date="2014-11" db="EMBL/GenBank/DDBJ databases">
        <authorList>
            <person name="Amaro Gonzalez C."/>
        </authorList>
    </citation>
    <scope>NUCLEOTIDE SEQUENCE</scope>
</reference>
<accession>A0A0E9WM29</accession>
<dbReference type="AlphaFoldDB" id="A0A0E9WM29"/>
<sequence length="42" mass="5000">MKNDTIPLSIYHELLPNMDILFNLERTMYMRSFTAFTFILAS</sequence>
<evidence type="ECO:0000313" key="1">
    <source>
        <dbReference type="EMBL" id="JAH90533.1"/>
    </source>
</evidence>